<evidence type="ECO:0000259" key="11">
    <source>
        <dbReference type="Pfam" id="PF07730"/>
    </source>
</evidence>
<proteinExistence type="predicted"/>
<evidence type="ECO:0000259" key="10">
    <source>
        <dbReference type="Pfam" id="PF02518"/>
    </source>
</evidence>
<keyword evidence="6" id="KW-0418">Kinase</keyword>
<feature type="domain" description="Histidine kinase/HSP90-like ATPase" evidence="10">
    <location>
        <begin position="359"/>
        <end position="444"/>
    </location>
</feature>
<gene>
    <name evidence="12" type="ORF">BB934_24640</name>
</gene>
<dbReference type="InterPro" id="IPR036890">
    <property type="entry name" value="HATPase_C_sf"/>
</dbReference>
<comment type="catalytic activity">
    <reaction evidence="1">
        <text>ATP + protein L-histidine = ADP + protein N-phospho-L-histidine.</text>
        <dbReference type="EC" id="2.7.13.3"/>
    </reaction>
</comment>
<dbReference type="OrthoDB" id="9778496at2"/>
<keyword evidence="3" id="KW-0597">Phosphoprotein</keyword>
<evidence type="ECO:0000256" key="7">
    <source>
        <dbReference type="ARBA" id="ARBA00022840"/>
    </source>
</evidence>
<evidence type="ECO:0000256" key="6">
    <source>
        <dbReference type="ARBA" id="ARBA00022777"/>
    </source>
</evidence>
<dbReference type="KEGG" id="moc:BB934_24640"/>
<feature type="transmembrane region" description="Helical" evidence="9">
    <location>
        <begin position="184"/>
        <end position="203"/>
    </location>
</feature>
<reference evidence="12" key="1">
    <citation type="submission" date="2016-07" db="EMBL/GenBank/DDBJ databases">
        <title>Microvirga ossetica sp. nov. a new species of rhizobia isolated from root nodules of the legume species Vicia alpestris Steven originated from North Ossetia region in the Caucasus.</title>
        <authorList>
            <person name="Safronova V.I."/>
            <person name="Kuznetsova I.G."/>
            <person name="Sazanova A.L."/>
            <person name="Belimov A."/>
            <person name="Andronov E."/>
            <person name="Osledkin Y.S."/>
            <person name="Onishchuk O.P."/>
            <person name="Kurchak O.N."/>
            <person name="Shaposhnikov A.I."/>
            <person name="Willems A."/>
            <person name="Tikhonovich I.A."/>
        </authorList>
    </citation>
    <scope>NUCLEOTIDE SEQUENCE [LARGE SCALE GENOMIC DNA]</scope>
    <source>
        <strain evidence="12">V5/3M</strain>
    </source>
</reference>
<dbReference type="Pfam" id="PF02518">
    <property type="entry name" value="HATPase_c"/>
    <property type="match status" value="1"/>
</dbReference>
<dbReference type="GO" id="GO:0005524">
    <property type="term" value="F:ATP binding"/>
    <property type="evidence" value="ECO:0007669"/>
    <property type="project" value="UniProtKB-KW"/>
</dbReference>
<name>A0A1B2EM08_9HYPH</name>
<dbReference type="SUPFAM" id="SSF55874">
    <property type="entry name" value="ATPase domain of HSP90 chaperone/DNA topoisomerase II/histidine kinase"/>
    <property type="match status" value="1"/>
</dbReference>
<organism evidence="12">
    <name type="scientific">Microvirga ossetica</name>
    <dbReference type="NCBI Taxonomy" id="1882682"/>
    <lineage>
        <taxon>Bacteria</taxon>
        <taxon>Pseudomonadati</taxon>
        <taxon>Pseudomonadota</taxon>
        <taxon>Alphaproteobacteria</taxon>
        <taxon>Hyphomicrobiales</taxon>
        <taxon>Methylobacteriaceae</taxon>
        <taxon>Microvirga</taxon>
    </lineage>
</organism>
<dbReference type="InterPro" id="IPR003594">
    <property type="entry name" value="HATPase_dom"/>
</dbReference>
<evidence type="ECO:0000256" key="5">
    <source>
        <dbReference type="ARBA" id="ARBA00022741"/>
    </source>
</evidence>
<dbReference type="PANTHER" id="PTHR24421:SF10">
    <property type="entry name" value="NITRATE_NITRITE SENSOR PROTEIN NARQ"/>
    <property type="match status" value="1"/>
</dbReference>
<dbReference type="CDD" id="cd16917">
    <property type="entry name" value="HATPase_UhpB-NarQ-NarX-like"/>
    <property type="match status" value="1"/>
</dbReference>
<evidence type="ECO:0000256" key="1">
    <source>
        <dbReference type="ARBA" id="ARBA00000085"/>
    </source>
</evidence>
<dbReference type="EMBL" id="CP016616">
    <property type="protein sequence ID" value="ANY81015.1"/>
    <property type="molecule type" value="Genomic_DNA"/>
</dbReference>
<evidence type="ECO:0000313" key="12">
    <source>
        <dbReference type="EMBL" id="ANY81015.1"/>
    </source>
</evidence>
<evidence type="ECO:0000256" key="3">
    <source>
        <dbReference type="ARBA" id="ARBA00022553"/>
    </source>
</evidence>
<keyword evidence="9" id="KW-0812">Transmembrane</keyword>
<dbReference type="Pfam" id="PF07730">
    <property type="entry name" value="HisKA_3"/>
    <property type="match status" value="1"/>
</dbReference>
<evidence type="ECO:0000256" key="8">
    <source>
        <dbReference type="ARBA" id="ARBA00023012"/>
    </source>
</evidence>
<dbReference type="EC" id="2.7.13.3" evidence="2"/>
<dbReference type="InterPro" id="IPR011712">
    <property type="entry name" value="Sig_transdc_His_kin_sub3_dim/P"/>
</dbReference>
<accession>A0A1B2EM08</accession>
<dbReference type="AlphaFoldDB" id="A0A1B2EM08"/>
<dbReference type="RefSeq" id="WP_157934303.1">
    <property type="nucleotide sequence ID" value="NZ_CP016616.1"/>
</dbReference>
<dbReference type="GO" id="GO:0046983">
    <property type="term" value="F:protein dimerization activity"/>
    <property type="evidence" value="ECO:0007669"/>
    <property type="project" value="InterPro"/>
</dbReference>
<keyword evidence="8" id="KW-0902">Two-component regulatory system</keyword>
<keyword evidence="4" id="KW-0808">Transferase</keyword>
<evidence type="ECO:0000256" key="2">
    <source>
        <dbReference type="ARBA" id="ARBA00012438"/>
    </source>
</evidence>
<sequence>MSLTRQFVLTGGVIMLVAMLAAGLFIGEIASRTTIENTASSTALLMDSFVSPLAHALATEDILPPEEREELNELLSGDHFKQRFPYLEIWKEGGLVAYSTTENLIGRRFTPPDGLIVALGGEISAQYANLDAREHLDRGIDSKYLEIYVPVREHSSGRVIAVAEIHESTQQLEHELWWLRFKTWLAVAGATFIIMFGLFGIVYRGNQLILSQQRQLRGRMVEIEQAAQHNRILKERSQRASGRVAELMENYLRRIGADLHDGPAQLIGFAALSVEHVRRARTDAQREEELHALETVLSDALRDIRTTSKGLMLPEIEDLPLPAVVRQVVSNHELRTGTEVLVHCDDISHPLTHAINICVYRFLQESLNNAFRHAGGNGQRISCKLDDSVLSLVVEDDGGNGPAELASLDSGLGLVGLRDRVESLGGIFRINHRTDGGTRVEMSVVVADEEQND</sequence>
<protein>
    <recommendedName>
        <fullName evidence="2">histidine kinase</fullName>
        <ecNumber evidence="2">2.7.13.3</ecNumber>
    </recommendedName>
</protein>
<feature type="domain" description="Signal transduction histidine kinase subgroup 3 dimerisation and phosphoacceptor" evidence="11">
    <location>
        <begin position="253"/>
        <end position="311"/>
    </location>
</feature>
<dbReference type="Gene3D" id="3.30.565.10">
    <property type="entry name" value="Histidine kinase-like ATPase, C-terminal domain"/>
    <property type="match status" value="1"/>
</dbReference>
<dbReference type="GO" id="GO:0000155">
    <property type="term" value="F:phosphorelay sensor kinase activity"/>
    <property type="evidence" value="ECO:0007669"/>
    <property type="project" value="InterPro"/>
</dbReference>
<keyword evidence="9" id="KW-0472">Membrane</keyword>
<dbReference type="PANTHER" id="PTHR24421">
    <property type="entry name" value="NITRATE/NITRITE SENSOR PROTEIN NARX-RELATED"/>
    <property type="match status" value="1"/>
</dbReference>
<dbReference type="InterPro" id="IPR050482">
    <property type="entry name" value="Sensor_HK_TwoCompSys"/>
</dbReference>
<evidence type="ECO:0000256" key="9">
    <source>
        <dbReference type="SAM" id="Phobius"/>
    </source>
</evidence>
<keyword evidence="7" id="KW-0067">ATP-binding</keyword>
<dbReference type="GO" id="GO:0016020">
    <property type="term" value="C:membrane"/>
    <property type="evidence" value="ECO:0007669"/>
    <property type="project" value="InterPro"/>
</dbReference>
<keyword evidence="9" id="KW-1133">Transmembrane helix</keyword>
<evidence type="ECO:0000256" key="4">
    <source>
        <dbReference type="ARBA" id="ARBA00022679"/>
    </source>
</evidence>
<keyword evidence="5" id="KW-0547">Nucleotide-binding</keyword>
<feature type="transmembrane region" description="Helical" evidence="9">
    <location>
        <begin position="6"/>
        <end position="26"/>
    </location>
</feature>